<organism evidence="1 2">
    <name type="scientific">Steinernema glaseri</name>
    <dbReference type="NCBI Taxonomy" id="37863"/>
    <lineage>
        <taxon>Eukaryota</taxon>
        <taxon>Metazoa</taxon>
        <taxon>Ecdysozoa</taxon>
        <taxon>Nematoda</taxon>
        <taxon>Chromadorea</taxon>
        <taxon>Rhabditida</taxon>
        <taxon>Tylenchina</taxon>
        <taxon>Panagrolaimomorpha</taxon>
        <taxon>Strongyloidoidea</taxon>
        <taxon>Steinernematidae</taxon>
        <taxon>Steinernema</taxon>
    </lineage>
</organism>
<sequence length="198" mass="22162">MLSYIAYSVSFTFGLSCCTERKCVPFLLNKDDVTPTKKDSCNFTLAHVTPGQRLLSTSSSPRSFTTEHVEHHDPRTCLLHPLARLRPGLHHIQLPPADQLPDEVSFLAGGVVPGQEEHHRAHSLHIRRRPPERLRNVRKRALAVPKLLLGNSGRATALKMKTMVTSTGTVKQVEHICRWTLKALTECCVKKKATQCCL</sequence>
<dbReference type="AlphaFoldDB" id="A0A1I8A1A9"/>
<proteinExistence type="predicted"/>
<evidence type="ECO:0000313" key="2">
    <source>
        <dbReference type="WBParaSite" id="L893_g3201.t1"/>
    </source>
</evidence>
<accession>A0A1I8A1A9</accession>
<protein>
    <submittedName>
        <fullName evidence="2">Secreted protein</fullName>
    </submittedName>
</protein>
<reference evidence="2" key="1">
    <citation type="submission" date="2016-11" db="UniProtKB">
        <authorList>
            <consortium name="WormBaseParasite"/>
        </authorList>
    </citation>
    <scope>IDENTIFICATION</scope>
</reference>
<keyword evidence="1" id="KW-1185">Reference proteome</keyword>
<evidence type="ECO:0000313" key="1">
    <source>
        <dbReference type="Proteomes" id="UP000095287"/>
    </source>
</evidence>
<dbReference type="Proteomes" id="UP000095287">
    <property type="component" value="Unplaced"/>
</dbReference>
<dbReference type="WBParaSite" id="L893_g3201.t1">
    <property type="protein sequence ID" value="L893_g3201.t1"/>
    <property type="gene ID" value="L893_g3201"/>
</dbReference>
<name>A0A1I8A1A9_9BILA</name>